<gene>
    <name evidence="1" type="ORF">LEP1GSC188_2770</name>
</gene>
<name>M3FRF2_9LEPT</name>
<comment type="caution">
    <text evidence="1">The sequence shown here is derived from an EMBL/GenBank/DDBJ whole genome shotgun (WGS) entry which is preliminary data.</text>
</comment>
<evidence type="ECO:0000313" key="1">
    <source>
        <dbReference type="EMBL" id="EMF82897.1"/>
    </source>
</evidence>
<dbReference type="EMBL" id="AHOR02000017">
    <property type="protein sequence ID" value="EMF82897.1"/>
    <property type="molecule type" value="Genomic_DNA"/>
</dbReference>
<reference evidence="1 2" key="1">
    <citation type="submission" date="2013-01" db="EMBL/GenBank/DDBJ databases">
        <authorList>
            <person name="Harkins D.M."/>
            <person name="Durkin A.S."/>
            <person name="Brinkac L.M."/>
            <person name="Haft D.H."/>
            <person name="Selengut J.D."/>
            <person name="Sanka R."/>
            <person name="DePew J."/>
            <person name="Purushe J."/>
            <person name="Tulsiani S.M."/>
            <person name="Graham G.C."/>
            <person name="Burns M.-A."/>
            <person name="Dohnt M.F."/>
            <person name="Smythe L.D."/>
            <person name="McKay D.B."/>
            <person name="Craig S.B."/>
            <person name="Vinetz J.M."/>
            <person name="Sutton G.G."/>
            <person name="Nierman W.C."/>
            <person name="Fouts D.E."/>
        </authorList>
    </citation>
    <scope>NUCLEOTIDE SEQUENCE [LARGE SCALE GENOMIC DNA]</scope>
    <source>
        <strain evidence="1 2">LT2116</strain>
    </source>
</reference>
<sequence length="50" mass="6026">MDSSFFPNPNSKKLWRNKAAFLRDLFKSWETLPRTLAWKDLPQFSEPVFH</sequence>
<organism evidence="1 2">
    <name type="scientific">Leptospira weilii serovar Topaz str. LT2116</name>
    <dbReference type="NCBI Taxonomy" id="1088540"/>
    <lineage>
        <taxon>Bacteria</taxon>
        <taxon>Pseudomonadati</taxon>
        <taxon>Spirochaetota</taxon>
        <taxon>Spirochaetia</taxon>
        <taxon>Leptospirales</taxon>
        <taxon>Leptospiraceae</taxon>
        <taxon>Leptospira</taxon>
    </lineage>
</organism>
<dbReference type="AlphaFoldDB" id="M3FRF2"/>
<dbReference type="Proteomes" id="UP000011770">
    <property type="component" value="Unassembled WGS sequence"/>
</dbReference>
<protein>
    <submittedName>
        <fullName evidence="1">Uncharacterized protein</fullName>
    </submittedName>
</protein>
<evidence type="ECO:0000313" key="2">
    <source>
        <dbReference type="Proteomes" id="UP000011770"/>
    </source>
</evidence>
<proteinExistence type="predicted"/>
<accession>M3FRF2</accession>